<feature type="compositionally biased region" description="Polar residues" evidence="1">
    <location>
        <begin position="312"/>
        <end position="329"/>
    </location>
</feature>
<evidence type="ECO:0000313" key="3">
    <source>
        <dbReference type="Proteomes" id="UP000765509"/>
    </source>
</evidence>
<evidence type="ECO:0000313" key="2">
    <source>
        <dbReference type="EMBL" id="MBW0480351.1"/>
    </source>
</evidence>
<organism evidence="2 3">
    <name type="scientific">Austropuccinia psidii MF-1</name>
    <dbReference type="NCBI Taxonomy" id="1389203"/>
    <lineage>
        <taxon>Eukaryota</taxon>
        <taxon>Fungi</taxon>
        <taxon>Dikarya</taxon>
        <taxon>Basidiomycota</taxon>
        <taxon>Pucciniomycotina</taxon>
        <taxon>Pucciniomycetes</taxon>
        <taxon>Pucciniales</taxon>
        <taxon>Sphaerophragmiaceae</taxon>
        <taxon>Austropuccinia</taxon>
    </lineage>
</organism>
<gene>
    <name evidence="2" type="ORF">O181_020066</name>
</gene>
<accession>A0A9Q3CCS7</accession>
<dbReference type="OrthoDB" id="2961286at2759"/>
<feature type="region of interest" description="Disordered" evidence="1">
    <location>
        <begin position="304"/>
        <end position="331"/>
    </location>
</feature>
<name>A0A9Q3CCS7_9BASI</name>
<dbReference type="AlphaFoldDB" id="A0A9Q3CCS7"/>
<protein>
    <submittedName>
        <fullName evidence="2">Uncharacterized protein</fullName>
    </submittedName>
</protein>
<reference evidence="2" key="1">
    <citation type="submission" date="2021-03" db="EMBL/GenBank/DDBJ databases">
        <title>Draft genome sequence of rust myrtle Austropuccinia psidii MF-1, a brazilian biotype.</title>
        <authorList>
            <person name="Quecine M.C."/>
            <person name="Pachon D.M.R."/>
            <person name="Bonatelli M.L."/>
            <person name="Correr F.H."/>
            <person name="Franceschini L.M."/>
            <person name="Leite T.F."/>
            <person name="Margarido G.R.A."/>
            <person name="Almeida C.A."/>
            <person name="Ferrarezi J.A."/>
            <person name="Labate C.A."/>
        </authorList>
    </citation>
    <scope>NUCLEOTIDE SEQUENCE</scope>
    <source>
        <strain evidence="2">MF-1</strain>
    </source>
</reference>
<keyword evidence="3" id="KW-1185">Reference proteome</keyword>
<comment type="caution">
    <text evidence="2">The sequence shown here is derived from an EMBL/GenBank/DDBJ whole genome shotgun (WGS) entry which is preliminary data.</text>
</comment>
<evidence type="ECO:0000256" key="1">
    <source>
        <dbReference type="SAM" id="MobiDB-lite"/>
    </source>
</evidence>
<dbReference type="Proteomes" id="UP000765509">
    <property type="component" value="Unassembled WGS sequence"/>
</dbReference>
<feature type="region of interest" description="Disordered" evidence="1">
    <location>
        <begin position="271"/>
        <end position="292"/>
    </location>
</feature>
<dbReference type="EMBL" id="AVOT02005937">
    <property type="protein sequence ID" value="MBW0480351.1"/>
    <property type="molecule type" value="Genomic_DNA"/>
</dbReference>
<sequence>MIQATWITFTLPKNHAHINTLHRTKTKYLTKKSKNFFPNANSITPIVKIRAKDYNPWFDGREVERFIKKVENIAEIVGASGREIARKISFWTKDEEISYHIERIPGYETAYWDQFKVDMKRIWGTVSTERRYRLSSITDLFTKTQQEGGIRNMAQYRKFIGEYEAIITYLKRYQYIQGYINHNQEVLESLSTSVRESIYKEIIKDRAMVQTLDGGYIIPTLEILKLYIEEDLDAKVLIQKKEFYKPKPSEKKTIFEDESWDEVLKQVKELTQKLKDPPQPEPQPRNEGKESVKEVLNQLKPLSEAINPPRKNWNNNQEQRFPQNNQPYRSKNPLPPFPSIYKPYIQAQMAPRPQLKCVYWKEEVHSATRCTHLAENLDKRIVRSQGASYLFPNYQRVPMEGNEIFKNIVRAFAKEQAELNKKFMEKPAVKQKQEEEVKPTEKNQKINQPQLLMLKIGQIGSHPPFPQPMIILNPTLD</sequence>
<proteinExistence type="predicted"/>